<keyword evidence="9 11" id="KW-0472">Membrane</keyword>
<dbReference type="InterPro" id="IPR058545">
    <property type="entry name" value="Beta-prop_EMC1_1st"/>
</dbReference>
<evidence type="ECO:0000256" key="12">
    <source>
        <dbReference type="SAM" id="SignalP"/>
    </source>
</evidence>
<evidence type="ECO:0000313" key="15">
    <source>
        <dbReference type="EMBL" id="EEZ99650.1"/>
    </source>
</evidence>
<reference evidence="15 16" key="1">
    <citation type="journal article" date="2008" name="Nature">
        <title>The genome of the model beetle and pest Tribolium castaneum.</title>
        <authorList>
            <consortium name="Tribolium Genome Sequencing Consortium"/>
            <person name="Richards S."/>
            <person name="Gibbs R.A."/>
            <person name="Weinstock G.M."/>
            <person name="Brown S.J."/>
            <person name="Denell R."/>
            <person name="Beeman R.W."/>
            <person name="Gibbs R."/>
            <person name="Beeman R.W."/>
            <person name="Brown S.J."/>
            <person name="Bucher G."/>
            <person name="Friedrich M."/>
            <person name="Grimmelikhuijzen C.J."/>
            <person name="Klingler M."/>
            <person name="Lorenzen M."/>
            <person name="Richards S."/>
            <person name="Roth S."/>
            <person name="Schroder R."/>
            <person name="Tautz D."/>
            <person name="Zdobnov E.M."/>
            <person name="Muzny D."/>
            <person name="Gibbs R.A."/>
            <person name="Weinstock G.M."/>
            <person name="Attaway T."/>
            <person name="Bell S."/>
            <person name="Buhay C.J."/>
            <person name="Chandrabose M.N."/>
            <person name="Chavez D."/>
            <person name="Clerk-Blankenburg K.P."/>
            <person name="Cree A."/>
            <person name="Dao M."/>
            <person name="Davis C."/>
            <person name="Chacko J."/>
            <person name="Dinh H."/>
            <person name="Dugan-Rocha S."/>
            <person name="Fowler G."/>
            <person name="Garner T.T."/>
            <person name="Garnes J."/>
            <person name="Gnirke A."/>
            <person name="Hawes A."/>
            <person name="Hernandez J."/>
            <person name="Hines S."/>
            <person name="Holder M."/>
            <person name="Hume J."/>
            <person name="Jhangiani S.N."/>
            <person name="Joshi V."/>
            <person name="Khan Z.M."/>
            <person name="Jackson L."/>
            <person name="Kovar C."/>
            <person name="Kowis A."/>
            <person name="Lee S."/>
            <person name="Lewis L.R."/>
            <person name="Margolis J."/>
            <person name="Morgan M."/>
            <person name="Nazareth L.V."/>
            <person name="Nguyen N."/>
            <person name="Okwuonu G."/>
            <person name="Parker D."/>
            <person name="Richards S."/>
            <person name="Ruiz S.J."/>
            <person name="Santibanez J."/>
            <person name="Savard J."/>
            <person name="Scherer S.E."/>
            <person name="Schneider B."/>
            <person name="Sodergren E."/>
            <person name="Tautz D."/>
            <person name="Vattahil S."/>
            <person name="Villasana D."/>
            <person name="White C.S."/>
            <person name="Wright R."/>
            <person name="Park Y."/>
            <person name="Beeman R.W."/>
            <person name="Lord J."/>
            <person name="Oppert B."/>
            <person name="Lorenzen M."/>
            <person name="Brown S."/>
            <person name="Wang L."/>
            <person name="Savard J."/>
            <person name="Tautz D."/>
            <person name="Richards S."/>
            <person name="Weinstock G."/>
            <person name="Gibbs R.A."/>
            <person name="Liu Y."/>
            <person name="Worley K."/>
            <person name="Weinstock G."/>
            <person name="Elsik C.G."/>
            <person name="Reese J.T."/>
            <person name="Elhaik E."/>
            <person name="Landan G."/>
            <person name="Graur D."/>
            <person name="Arensburger P."/>
            <person name="Atkinson P."/>
            <person name="Beeman R.W."/>
            <person name="Beidler J."/>
            <person name="Brown S.J."/>
            <person name="Demuth J.P."/>
            <person name="Drury D.W."/>
            <person name="Du Y.Z."/>
            <person name="Fujiwara H."/>
            <person name="Lorenzen M."/>
            <person name="Maselli V."/>
            <person name="Osanai M."/>
            <person name="Park Y."/>
            <person name="Robertson H.M."/>
            <person name="Tu Z."/>
            <person name="Wang J.J."/>
            <person name="Wang S."/>
            <person name="Richards S."/>
            <person name="Song H."/>
            <person name="Zhang L."/>
            <person name="Sodergren E."/>
            <person name="Werner D."/>
            <person name="Stanke M."/>
            <person name="Morgenstern B."/>
            <person name="Solovyev V."/>
            <person name="Kosarev P."/>
            <person name="Brown G."/>
            <person name="Chen H.C."/>
            <person name="Ermolaeva O."/>
            <person name="Hlavina W."/>
            <person name="Kapustin Y."/>
            <person name="Kiryutin B."/>
            <person name="Kitts P."/>
            <person name="Maglott D."/>
            <person name="Pruitt K."/>
            <person name="Sapojnikov V."/>
            <person name="Souvorov A."/>
            <person name="Mackey A.J."/>
            <person name="Waterhouse R.M."/>
            <person name="Wyder S."/>
            <person name="Zdobnov E.M."/>
            <person name="Zdobnov E.M."/>
            <person name="Wyder S."/>
            <person name="Kriventseva E.V."/>
            <person name="Kadowaki T."/>
            <person name="Bork P."/>
            <person name="Aranda M."/>
            <person name="Bao R."/>
            <person name="Beermann A."/>
            <person name="Berns N."/>
            <person name="Bolognesi R."/>
            <person name="Bonneton F."/>
            <person name="Bopp D."/>
            <person name="Brown S.J."/>
            <person name="Bucher G."/>
            <person name="Butts T."/>
            <person name="Chaumot A."/>
            <person name="Denell R.E."/>
            <person name="Ferrier D.E."/>
            <person name="Friedrich M."/>
            <person name="Gordon C.M."/>
            <person name="Jindra M."/>
            <person name="Klingler M."/>
            <person name="Lan Q."/>
            <person name="Lattorff H.M."/>
            <person name="Laudet V."/>
            <person name="von Levetsow C."/>
            <person name="Liu Z."/>
            <person name="Lutz R."/>
            <person name="Lynch J.A."/>
            <person name="da Fonseca R.N."/>
            <person name="Posnien N."/>
            <person name="Reuter R."/>
            <person name="Roth S."/>
            <person name="Savard J."/>
            <person name="Schinko J.B."/>
            <person name="Schmitt C."/>
            <person name="Schoppmeier M."/>
            <person name="Schroder R."/>
            <person name="Shippy T.D."/>
            <person name="Simonnet F."/>
            <person name="Marques-Souza H."/>
            <person name="Tautz D."/>
            <person name="Tomoyasu Y."/>
            <person name="Trauner J."/>
            <person name="Van der Zee M."/>
            <person name="Vervoort M."/>
            <person name="Wittkopp N."/>
            <person name="Wimmer E.A."/>
            <person name="Yang X."/>
            <person name="Jones A.K."/>
            <person name="Sattelle D.B."/>
            <person name="Ebert P.R."/>
            <person name="Nelson D."/>
            <person name="Scott J.G."/>
            <person name="Beeman R.W."/>
            <person name="Muthukrishnan S."/>
            <person name="Kramer K.J."/>
            <person name="Arakane Y."/>
            <person name="Beeman R.W."/>
            <person name="Zhu Q."/>
            <person name="Hogenkamp D."/>
            <person name="Dixit R."/>
            <person name="Oppert B."/>
            <person name="Jiang H."/>
            <person name="Zou Z."/>
            <person name="Marshall J."/>
            <person name="Elpidina E."/>
            <person name="Vinokurov K."/>
            <person name="Oppert C."/>
            <person name="Zou Z."/>
            <person name="Evans J."/>
            <person name="Lu Z."/>
            <person name="Zhao P."/>
            <person name="Sumathipala N."/>
            <person name="Altincicek B."/>
            <person name="Vilcinskas A."/>
            <person name="Williams M."/>
            <person name="Hultmark D."/>
            <person name="Hetru C."/>
            <person name="Jiang H."/>
            <person name="Grimmelikhuijzen C.J."/>
            <person name="Hauser F."/>
            <person name="Cazzamali G."/>
            <person name="Williamson M."/>
            <person name="Park Y."/>
            <person name="Li B."/>
            <person name="Tanaka Y."/>
            <person name="Predel R."/>
            <person name="Neupert S."/>
            <person name="Schachtner J."/>
            <person name="Verleyen P."/>
            <person name="Raible F."/>
            <person name="Bork P."/>
            <person name="Friedrich M."/>
            <person name="Walden K.K."/>
            <person name="Robertson H.M."/>
            <person name="Angeli S."/>
            <person name="Foret S."/>
            <person name="Bucher G."/>
            <person name="Schuetz S."/>
            <person name="Maleszka R."/>
            <person name="Wimmer E.A."/>
            <person name="Beeman R.W."/>
            <person name="Lorenzen M."/>
            <person name="Tomoyasu Y."/>
            <person name="Miller S.C."/>
            <person name="Grossmann D."/>
            <person name="Bucher G."/>
        </authorList>
    </citation>
    <scope>NUCLEOTIDE SEQUENCE [LARGE SCALE GENOMIC DNA]</scope>
    <source>
        <strain evidence="15 16">Georgia GA2</strain>
    </source>
</reference>
<dbReference type="AlphaFoldDB" id="D6WIT7"/>
<dbReference type="Pfam" id="PF07774">
    <property type="entry name" value="EMC1_C"/>
    <property type="match status" value="1"/>
</dbReference>
<keyword evidence="10" id="KW-0325">Glycoprotein</keyword>
<evidence type="ECO:0000313" key="16">
    <source>
        <dbReference type="Proteomes" id="UP000007266"/>
    </source>
</evidence>
<organism evidence="15 16">
    <name type="scientific">Tribolium castaneum</name>
    <name type="common">Red flour beetle</name>
    <dbReference type="NCBI Taxonomy" id="7070"/>
    <lineage>
        <taxon>Eukaryota</taxon>
        <taxon>Metazoa</taxon>
        <taxon>Ecdysozoa</taxon>
        <taxon>Arthropoda</taxon>
        <taxon>Hexapoda</taxon>
        <taxon>Insecta</taxon>
        <taxon>Pterygota</taxon>
        <taxon>Neoptera</taxon>
        <taxon>Endopterygota</taxon>
        <taxon>Coleoptera</taxon>
        <taxon>Polyphaga</taxon>
        <taxon>Cucujiformia</taxon>
        <taxon>Tenebrionidae</taxon>
        <taxon>Tenebrionidae incertae sedis</taxon>
        <taxon>Tribolium</taxon>
    </lineage>
</organism>
<proteinExistence type="inferred from homology"/>
<evidence type="ECO:0000256" key="5">
    <source>
        <dbReference type="ARBA" id="ARBA00022692"/>
    </source>
</evidence>
<dbReference type="EMBL" id="KQ971335">
    <property type="protein sequence ID" value="EEZ99650.1"/>
    <property type="molecule type" value="Genomic_DNA"/>
</dbReference>
<feature type="chain" id="PRO_5003089162" description="ER membrane protein complex subunit 1" evidence="12">
    <location>
        <begin position="20"/>
        <end position="841"/>
    </location>
</feature>
<dbReference type="PhylomeDB" id="D6WIT7"/>
<dbReference type="OMA" id="WSIMPLN"/>
<dbReference type="Pfam" id="PF25293">
    <property type="entry name" value="Beta-prop_EMC1_N"/>
    <property type="match status" value="1"/>
</dbReference>
<evidence type="ECO:0000256" key="2">
    <source>
        <dbReference type="ARBA" id="ARBA00007904"/>
    </source>
</evidence>
<name>D6WIT7_TRICA</name>
<evidence type="ECO:0000256" key="4">
    <source>
        <dbReference type="ARBA" id="ARBA00020824"/>
    </source>
</evidence>
<evidence type="ECO:0000259" key="13">
    <source>
        <dbReference type="Pfam" id="PF07774"/>
    </source>
</evidence>
<keyword evidence="16" id="KW-1185">Reference proteome</keyword>
<dbReference type="STRING" id="7070.D6WIT7"/>
<dbReference type="Gene3D" id="2.130.10.10">
    <property type="entry name" value="YVTN repeat-like/Quinoprotein amine dehydrogenase"/>
    <property type="match status" value="1"/>
</dbReference>
<comment type="similarity">
    <text evidence="2">Belongs to the EMC1 family.</text>
</comment>
<evidence type="ECO:0000256" key="11">
    <source>
        <dbReference type="SAM" id="Phobius"/>
    </source>
</evidence>
<dbReference type="OrthoDB" id="28092at2759"/>
<accession>D6WIT7</accession>
<evidence type="ECO:0000256" key="7">
    <source>
        <dbReference type="ARBA" id="ARBA00022824"/>
    </source>
</evidence>
<dbReference type="InterPro" id="IPR015943">
    <property type="entry name" value="WD40/YVTN_repeat-like_dom_sf"/>
</dbReference>
<feature type="signal peptide" evidence="12">
    <location>
        <begin position="1"/>
        <end position="19"/>
    </location>
</feature>
<dbReference type="GO" id="GO:0072546">
    <property type="term" value="C:EMC complex"/>
    <property type="evidence" value="ECO:0000318"/>
    <property type="project" value="GO_Central"/>
</dbReference>
<evidence type="ECO:0000259" key="14">
    <source>
        <dbReference type="Pfam" id="PF25293"/>
    </source>
</evidence>
<evidence type="ECO:0000256" key="6">
    <source>
        <dbReference type="ARBA" id="ARBA00022729"/>
    </source>
</evidence>
<keyword evidence="7" id="KW-0256">Endoplasmic reticulum</keyword>
<feature type="domain" description="EMC1 first beta-propeller" evidence="14">
    <location>
        <begin position="19"/>
        <end position="121"/>
    </location>
</feature>
<keyword evidence="5 11" id="KW-0812">Transmembrane</keyword>
<dbReference type="InterPro" id="IPR026895">
    <property type="entry name" value="EMC1"/>
</dbReference>
<evidence type="ECO:0000256" key="3">
    <source>
        <dbReference type="ARBA" id="ARBA00011276"/>
    </source>
</evidence>
<feature type="domain" description="ER membrane protein complex subunit 1 C-terminal" evidence="13">
    <location>
        <begin position="637"/>
        <end position="840"/>
    </location>
</feature>
<dbReference type="Proteomes" id="UP000007266">
    <property type="component" value="Linkage group 3"/>
</dbReference>
<dbReference type="eggNOG" id="KOG2103">
    <property type="taxonomic scope" value="Eukaryota"/>
</dbReference>
<evidence type="ECO:0000256" key="1">
    <source>
        <dbReference type="ARBA" id="ARBA00004115"/>
    </source>
</evidence>
<dbReference type="KEGG" id="tca:656008"/>
<evidence type="ECO:0000256" key="10">
    <source>
        <dbReference type="ARBA" id="ARBA00023180"/>
    </source>
</evidence>
<dbReference type="InterPro" id="IPR011678">
    <property type="entry name" value="EMC1_C"/>
</dbReference>
<dbReference type="InterPro" id="IPR011047">
    <property type="entry name" value="Quinoprotein_ADH-like_sf"/>
</dbReference>
<keyword evidence="6 12" id="KW-0732">Signal</keyword>
<evidence type="ECO:0000256" key="9">
    <source>
        <dbReference type="ARBA" id="ARBA00023136"/>
    </source>
</evidence>
<dbReference type="SUPFAM" id="SSF50998">
    <property type="entry name" value="Quinoprotein alcohol dehydrogenase-like"/>
    <property type="match status" value="1"/>
</dbReference>
<gene>
    <name evidence="15" type="primary">AUGUSTUS-3.0.2_02407</name>
    <name evidence="15" type="ORF">TcasGA2_TC002407</name>
</gene>
<comment type="subcellular location">
    <subcellularLocation>
        <location evidence="1">Endoplasmic reticulum membrane</location>
        <topology evidence="1">Single-pass type I membrane protein</topology>
    </subcellularLocation>
</comment>
<protein>
    <recommendedName>
        <fullName evidence="4">ER membrane protein complex subunit 1</fullName>
    </recommendedName>
</protein>
<dbReference type="PANTHER" id="PTHR21573:SF0">
    <property type="entry name" value="ER MEMBRANE PROTEIN COMPLEX SUBUNIT 1"/>
    <property type="match status" value="1"/>
</dbReference>
<comment type="subunit">
    <text evidence="3">Component of the ER membrane protein complex (EMC).</text>
</comment>
<dbReference type="PANTHER" id="PTHR21573">
    <property type="entry name" value="ER MEMBRANE PROTEIN COMPLEX SUBUNIT 1"/>
    <property type="match status" value="1"/>
</dbReference>
<evidence type="ECO:0000256" key="8">
    <source>
        <dbReference type="ARBA" id="ARBA00022989"/>
    </source>
</evidence>
<sequence length="841" mass="93273">MTNLGHFITLCATILSAHAIYEDQVGKFDWKRSFIGKVKHAQFDTKRLIVTTHENIIASLSPKTGEIQWRQLMEDPQEHQPQLLHLDKDAVTVSGGKSRFYVRGWDAPTGSLLWEWPLVLDRPGDSFWLLQGDLLVHVLAIKGSHMEVTQFSVKTGEVRAKTRKIPETWVSGDKCVTANPYFVCVFNGQLFWLDVVNEGGRASSQPIQGGPDCNLLEFDGPKPAVLLVRQNSAKIVELGGAVLPHEVAPNAVSIGSSVFQLEANLDNLDKLVRVKSFDLVSGRESSVEIDYPLGLGGPYIVSGQCRGPACELLLSSTDHALTLVRLPEGRVSWTREEALSNIISVEFFELPVSDLEASIETEFTDNDVITMFTRRISTQTKQLVNLVSGQFGSTRDDFGLHRIIVVATAVGKLFGIDTLRNGSIVWTYRLPNVKPVMLLVQRTARHAPLPAQCVLLAQDVTTGGGVLFAFDPISGESRGLDRLSYRIKQAFVAPNEDEEHLKPVIVIGADDSVRVFPERGPKTVAYVYTIDQSLVQGYRLEPDGLKPVWNLNLGVCDLVGVSTRPVTERVHSQGRVLHDRSVHYKYVNPNLIALATLSEDPVHKSVLNVFLVDGVTGFVVYSTSHKKAKGPVHLVHSENWLVYTFFNERFRRTEIVATELYEGSIQSNSTVFSSFAISQLPEVKTESYILPANPVSMSVTLTERGITNKFLLVGTSSGSVVEIPWMLLQPRFADMPCGPEESCFPYMPEIAIPPEATINYNQTLARIRKIAVAPAKLESTSHVLVHGLDLFYTRVAPSKTFDLLKEDFDHRLIVLVLVGLVVASYVTKYLAAKKALRQAWK</sequence>
<keyword evidence="8 11" id="KW-1133">Transmembrane helix</keyword>
<dbReference type="HOGENOM" id="CLU_005034_2_0_1"/>
<feature type="transmembrane region" description="Helical" evidence="11">
    <location>
        <begin position="812"/>
        <end position="831"/>
    </location>
</feature>
<reference evidence="15 16" key="2">
    <citation type="journal article" date="2010" name="Nucleic Acids Res.">
        <title>BeetleBase in 2010: revisions to provide comprehensive genomic information for Tribolium castaneum.</title>
        <authorList>
            <person name="Kim H.S."/>
            <person name="Murphy T."/>
            <person name="Xia J."/>
            <person name="Caragea D."/>
            <person name="Park Y."/>
            <person name="Beeman R.W."/>
            <person name="Lorenzen M.D."/>
            <person name="Butcher S."/>
            <person name="Manak J.R."/>
            <person name="Brown S.J."/>
        </authorList>
    </citation>
    <scope>GENOME REANNOTATION</scope>
    <source>
        <strain evidence="15 16">Georgia GA2</strain>
    </source>
</reference>